<sequence length="308" mass="34954">MVMKVGMLGYSEGNGHPFSFSAIINGYEPDAFMSAGWHVILNYLEKQPKEAFDFNDVEVTHAWTQDPSLTKKLCEASKIPHAVENYTDMLGKVDVVFIARDDYHTHYPIARPFLEHGTPVFIDKPLTLENSELDYFAKYLHSGLLMSTSGMRYARELDTLRNDPSELGELKLIEGVILNDLEKYGIHLIDAIHGLGLGKINSIMRMSTPFEAYTLTLENNVIFNLSCLGAVGKTLHLSFYGTKNHFHYDLHDNFSAFKRTLQNMFAMVKQKMPMIQPDEVINSMKLINQAKTLKAMETIVFKQGESFV</sequence>
<dbReference type="InterPro" id="IPR036291">
    <property type="entry name" value="NAD(P)-bd_dom_sf"/>
</dbReference>
<protein>
    <submittedName>
        <fullName evidence="2">Gfo/Idh/MocA family oxidoreductase</fullName>
    </submittedName>
</protein>
<evidence type="ECO:0000313" key="3">
    <source>
        <dbReference type="Proteomes" id="UP001222087"/>
    </source>
</evidence>
<accession>A0ABY8ARK1</accession>
<dbReference type="EMBL" id="CP119078">
    <property type="protein sequence ID" value="WED41901.1"/>
    <property type="molecule type" value="Genomic_DNA"/>
</dbReference>
<dbReference type="PANTHER" id="PTHR43708:SF4">
    <property type="entry name" value="OXIDOREDUCTASE YCEM-RELATED"/>
    <property type="match status" value="1"/>
</dbReference>
<name>A0ABY8ARK1_9GAMM</name>
<dbReference type="PANTHER" id="PTHR43708">
    <property type="entry name" value="CONSERVED EXPRESSED OXIDOREDUCTASE (EUROFUNG)"/>
    <property type="match status" value="1"/>
</dbReference>
<keyword evidence="3" id="KW-1185">Reference proteome</keyword>
<feature type="domain" description="Gfo/Idh/MocA-like oxidoreductase N-terminal" evidence="1">
    <location>
        <begin position="49"/>
        <end position="134"/>
    </location>
</feature>
<evidence type="ECO:0000313" key="2">
    <source>
        <dbReference type="EMBL" id="WED41901.1"/>
    </source>
</evidence>
<reference evidence="2 3" key="1">
    <citation type="submission" date="2023-02" db="EMBL/GenBank/DDBJ databases">
        <title>Genome Sequence of L. cardiaca H63T.</title>
        <authorList>
            <person name="Lopez A.E."/>
            <person name="Cianciotto N.P."/>
        </authorList>
    </citation>
    <scope>NUCLEOTIDE SEQUENCE [LARGE SCALE GENOMIC DNA]</scope>
    <source>
        <strain evidence="2 3">H63</strain>
    </source>
</reference>
<dbReference type="Proteomes" id="UP001222087">
    <property type="component" value="Chromosome"/>
</dbReference>
<dbReference type="SUPFAM" id="SSF51735">
    <property type="entry name" value="NAD(P)-binding Rossmann-fold domains"/>
    <property type="match status" value="1"/>
</dbReference>
<evidence type="ECO:0000259" key="1">
    <source>
        <dbReference type="Pfam" id="PF01408"/>
    </source>
</evidence>
<dbReference type="Pfam" id="PF01408">
    <property type="entry name" value="GFO_IDH_MocA"/>
    <property type="match status" value="1"/>
</dbReference>
<dbReference type="RefSeq" id="WP_275087725.1">
    <property type="nucleotide sequence ID" value="NZ_CP119078.1"/>
</dbReference>
<gene>
    <name evidence="2" type="ORF">PXX05_08125</name>
</gene>
<organism evidence="2 3">
    <name type="scientific">Legionella cardiaca</name>
    <dbReference type="NCBI Taxonomy" id="1071983"/>
    <lineage>
        <taxon>Bacteria</taxon>
        <taxon>Pseudomonadati</taxon>
        <taxon>Pseudomonadota</taxon>
        <taxon>Gammaproteobacteria</taxon>
        <taxon>Legionellales</taxon>
        <taxon>Legionellaceae</taxon>
        <taxon>Legionella</taxon>
    </lineage>
</organism>
<dbReference type="InterPro" id="IPR051317">
    <property type="entry name" value="Gfo/Idh/MocA_oxidoreduct"/>
</dbReference>
<proteinExistence type="predicted"/>
<dbReference type="InterPro" id="IPR000683">
    <property type="entry name" value="Gfo/Idh/MocA-like_OxRdtase_N"/>
</dbReference>
<dbReference type="Gene3D" id="3.40.50.720">
    <property type="entry name" value="NAD(P)-binding Rossmann-like Domain"/>
    <property type="match status" value="1"/>
</dbReference>